<evidence type="ECO:0000313" key="3">
    <source>
        <dbReference type="EMBL" id="GAG86359.1"/>
    </source>
</evidence>
<feature type="transmembrane region" description="Helical" evidence="2">
    <location>
        <begin position="145"/>
        <end position="171"/>
    </location>
</feature>
<reference evidence="3" key="1">
    <citation type="journal article" date="2014" name="Front. Microbiol.">
        <title>High frequency of phylogenetically diverse reductive dehalogenase-homologous genes in deep subseafloor sedimentary metagenomes.</title>
        <authorList>
            <person name="Kawai M."/>
            <person name="Futagami T."/>
            <person name="Toyoda A."/>
            <person name="Takaki Y."/>
            <person name="Nishi S."/>
            <person name="Hori S."/>
            <person name="Arai W."/>
            <person name="Tsubouchi T."/>
            <person name="Morono Y."/>
            <person name="Uchiyama I."/>
            <person name="Ito T."/>
            <person name="Fujiyama A."/>
            <person name="Inagaki F."/>
            <person name="Takami H."/>
        </authorList>
    </citation>
    <scope>NUCLEOTIDE SEQUENCE</scope>
    <source>
        <strain evidence="3">Expedition CK06-06</strain>
    </source>
</reference>
<gene>
    <name evidence="3" type="ORF">S01H4_26619</name>
</gene>
<protein>
    <recommendedName>
        <fullName evidence="4">Polysaccharide biosynthesis protein C-terminal domain-containing protein</fullName>
    </recommendedName>
</protein>
<evidence type="ECO:0000256" key="2">
    <source>
        <dbReference type="SAM" id="Phobius"/>
    </source>
</evidence>
<proteinExistence type="predicted"/>
<dbReference type="InterPro" id="IPR002528">
    <property type="entry name" value="MATE_fam"/>
</dbReference>
<accession>X1ATZ5</accession>
<keyword evidence="2" id="KW-0472">Membrane</keyword>
<feature type="non-terminal residue" evidence="3">
    <location>
        <position position="180"/>
    </location>
</feature>
<evidence type="ECO:0008006" key="4">
    <source>
        <dbReference type="Google" id="ProtNLM"/>
    </source>
</evidence>
<dbReference type="PANTHER" id="PTHR43298:SF2">
    <property type="entry name" value="FMN_FAD EXPORTER YEEO-RELATED"/>
    <property type="match status" value="1"/>
</dbReference>
<feature type="transmembrane region" description="Helical" evidence="2">
    <location>
        <begin position="40"/>
        <end position="62"/>
    </location>
</feature>
<keyword evidence="1" id="KW-0813">Transport</keyword>
<dbReference type="AlphaFoldDB" id="X1ATZ5"/>
<dbReference type="InterPro" id="IPR050222">
    <property type="entry name" value="MATE_MdtK"/>
</dbReference>
<keyword evidence="2" id="KW-0812">Transmembrane</keyword>
<organism evidence="3">
    <name type="scientific">marine sediment metagenome</name>
    <dbReference type="NCBI Taxonomy" id="412755"/>
    <lineage>
        <taxon>unclassified sequences</taxon>
        <taxon>metagenomes</taxon>
        <taxon>ecological metagenomes</taxon>
    </lineage>
</organism>
<keyword evidence="2" id="KW-1133">Transmembrane helix</keyword>
<dbReference type="EMBL" id="BART01012869">
    <property type="protein sequence ID" value="GAG86359.1"/>
    <property type="molecule type" value="Genomic_DNA"/>
</dbReference>
<dbReference type="Pfam" id="PF01554">
    <property type="entry name" value="MatE"/>
    <property type="match status" value="1"/>
</dbReference>
<evidence type="ECO:0000256" key="1">
    <source>
        <dbReference type="ARBA" id="ARBA00022448"/>
    </source>
</evidence>
<dbReference type="PANTHER" id="PTHR43298">
    <property type="entry name" value="MULTIDRUG RESISTANCE PROTEIN NORM-RELATED"/>
    <property type="match status" value="1"/>
</dbReference>
<feature type="transmembrane region" description="Helical" evidence="2">
    <location>
        <begin position="103"/>
        <end position="124"/>
    </location>
</feature>
<feature type="transmembrane region" description="Helical" evidence="2">
    <location>
        <begin position="69"/>
        <end position="91"/>
    </location>
</feature>
<sequence length="180" mass="19907">MSIIFSLIIGIIITLFAPIISNIVYAIAQSPEAQSAGGEKYLNIRLLETPAILLFLAITGFFRGLENTFIPLIGSVFIFVANVVLDYSFIYGKFGMPVLGVTGAAWATLIANVIGTIVMFVFLYKSQLTKTYLKLIFKFKQLKKDYIKIATEIGIFMGLPSLAFLIFMFLFSHLGPQTIA</sequence>
<dbReference type="GO" id="GO:0015297">
    <property type="term" value="F:antiporter activity"/>
    <property type="evidence" value="ECO:0007669"/>
    <property type="project" value="InterPro"/>
</dbReference>
<feature type="transmembrane region" description="Helical" evidence="2">
    <location>
        <begin position="7"/>
        <end position="28"/>
    </location>
</feature>
<dbReference type="GO" id="GO:0042910">
    <property type="term" value="F:xenobiotic transmembrane transporter activity"/>
    <property type="evidence" value="ECO:0007669"/>
    <property type="project" value="InterPro"/>
</dbReference>
<comment type="caution">
    <text evidence="3">The sequence shown here is derived from an EMBL/GenBank/DDBJ whole genome shotgun (WGS) entry which is preliminary data.</text>
</comment>
<dbReference type="GO" id="GO:0005886">
    <property type="term" value="C:plasma membrane"/>
    <property type="evidence" value="ECO:0007669"/>
    <property type="project" value="TreeGrafter"/>
</dbReference>
<name>X1ATZ5_9ZZZZ</name>